<dbReference type="InterPro" id="IPR008969">
    <property type="entry name" value="CarboxyPept-like_regulatory"/>
</dbReference>
<gene>
    <name evidence="14" type="ORF">HMPREF9455_01065</name>
</gene>
<dbReference type="HOGENOM" id="CLU_004317_2_1_10"/>
<dbReference type="PANTHER" id="PTHR30069">
    <property type="entry name" value="TONB-DEPENDENT OUTER MEMBRANE RECEPTOR"/>
    <property type="match status" value="1"/>
</dbReference>
<reference evidence="14 15" key="1">
    <citation type="submission" date="2011-04" db="EMBL/GenBank/DDBJ databases">
        <title>The Genome Sequence of Dysgonomonas gadei ATCC BAA-286.</title>
        <authorList>
            <consortium name="The Broad Institute Genome Sequencing Platform"/>
            <person name="Earl A."/>
            <person name="Ward D."/>
            <person name="Feldgarden M."/>
            <person name="Gevers D."/>
            <person name="Pudlo N."/>
            <person name="Martens E."/>
            <person name="Allen-Vercoe E."/>
            <person name="Young S.K."/>
            <person name="Zeng Q."/>
            <person name="Gargeya S."/>
            <person name="Fitzgerald M."/>
            <person name="Haas B."/>
            <person name="Abouelleil A."/>
            <person name="Alvarado L."/>
            <person name="Arachchi H.M."/>
            <person name="Berlin A."/>
            <person name="Brown A."/>
            <person name="Chapman S.B."/>
            <person name="Chen Z."/>
            <person name="Dunbar C."/>
            <person name="Freedman E."/>
            <person name="Gearin G."/>
            <person name="Gellesch M."/>
            <person name="Goldberg J."/>
            <person name="Griggs A."/>
            <person name="Gujja S."/>
            <person name="Heiman D."/>
            <person name="Howarth C."/>
            <person name="Larson L."/>
            <person name="Lui A."/>
            <person name="MacDonald P.J.P."/>
            <person name="Mehta T."/>
            <person name="Montmayeur A."/>
            <person name="Murphy C."/>
            <person name="Neiman D."/>
            <person name="Pearson M."/>
            <person name="Priest M."/>
            <person name="Roberts A."/>
            <person name="Saif S."/>
            <person name="Shea T."/>
            <person name="Shenoy N."/>
            <person name="Sisk P."/>
            <person name="Stolte C."/>
            <person name="Sykes S."/>
            <person name="Yandava C."/>
            <person name="Wortman J."/>
            <person name="Nusbaum C."/>
            <person name="Birren B."/>
        </authorList>
    </citation>
    <scope>NUCLEOTIDE SEQUENCE [LARGE SCALE GENOMIC DNA]</scope>
    <source>
        <strain evidence="14 15">ATCC BAA-286</strain>
    </source>
</reference>
<protein>
    <recommendedName>
        <fullName evidence="16">TonB-dependent receptor plug domain-containing protein</fullName>
    </recommendedName>
</protein>
<keyword evidence="8" id="KW-0675">Receptor</keyword>
<dbReference type="InterPro" id="IPR000531">
    <property type="entry name" value="Beta-barrel_TonB"/>
</dbReference>
<evidence type="ECO:0000256" key="9">
    <source>
        <dbReference type="ARBA" id="ARBA00023237"/>
    </source>
</evidence>
<dbReference type="GO" id="GO:0044718">
    <property type="term" value="P:siderophore transmembrane transport"/>
    <property type="evidence" value="ECO:0007669"/>
    <property type="project" value="TreeGrafter"/>
</dbReference>
<dbReference type="Proteomes" id="UP000004913">
    <property type="component" value="Unassembled WGS sequence"/>
</dbReference>
<dbReference type="GO" id="GO:0009279">
    <property type="term" value="C:cell outer membrane"/>
    <property type="evidence" value="ECO:0007669"/>
    <property type="project" value="UniProtKB-SubCell"/>
</dbReference>
<keyword evidence="5" id="KW-0732">Signal</keyword>
<evidence type="ECO:0000256" key="6">
    <source>
        <dbReference type="ARBA" id="ARBA00023077"/>
    </source>
</evidence>
<dbReference type="InterPro" id="IPR012910">
    <property type="entry name" value="Plug_dom"/>
</dbReference>
<evidence type="ECO:0000313" key="14">
    <source>
        <dbReference type="EMBL" id="EGK02815.1"/>
    </source>
</evidence>
<feature type="domain" description="TonB-dependent receptor plug" evidence="13">
    <location>
        <begin position="135"/>
        <end position="258"/>
    </location>
</feature>
<dbReference type="OrthoDB" id="9768177at2"/>
<accession>F5IW15</accession>
<dbReference type="AlphaFoldDB" id="F5IW15"/>
<dbReference type="PROSITE" id="PS52016">
    <property type="entry name" value="TONB_DEPENDENT_REC_3"/>
    <property type="match status" value="1"/>
</dbReference>
<dbReference type="NCBIfam" id="TIGR04056">
    <property type="entry name" value="OMP_RagA_SusC"/>
    <property type="match status" value="1"/>
</dbReference>
<comment type="caution">
    <text evidence="14">The sequence shown here is derived from an EMBL/GenBank/DDBJ whole genome shotgun (WGS) entry which is preliminary data.</text>
</comment>
<dbReference type="InterPro" id="IPR023997">
    <property type="entry name" value="TonB-dep_OMP_SusC/RagA_CS"/>
</dbReference>
<keyword evidence="7 10" id="KW-0472">Membrane</keyword>
<dbReference type="Pfam" id="PF13715">
    <property type="entry name" value="CarbopepD_reg_2"/>
    <property type="match status" value="1"/>
</dbReference>
<evidence type="ECO:0000313" key="15">
    <source>
        <dbReference type="Proteomes" id="UP000004913"/>
    </source>
</evidence>
<comment type="subcellular location">
    <subcellularLocation>
        <location evidence="1 10">Cell outer membrane</location>
        <topology evidence="1 10">Multi-pass membrane protein</topology>
    </subcellularLocation>
</comment>
<dbReference type="SUPFAM" id="SSF56935">
    <property type="entry name" value="Porins"/>
    <property type="match status" value="1"/>
</dbReference>
<evidence type="ECO:0000256" key="2">
    <source>
        <dbReference type="ARBA" id="ARBA00022448"/>
    </source>
</evidence>
<evidence type="ECO:0000256" key="11">
    <source>
        <dbReference type="RuleBase" id="RU003357"/>
    </source>
</evidence>
<dbReference type="Gene3D" id="2.170.130.10">
    <property type="entry name" value="TonB-dependent receptor, plug domain"/>
    <property type="match status" value="1"/>
</dbReference>
<keyword evidence="3 10" id="KW-1134">Transmembrane beta strand</keyword>
<keyword evidence="15" id="KW-1185">Reference proteome</keyword>
<evidence type="ECO:0000256" key="4">
    <source>
        <dbReference type="ARBA" id="ARBA00022692"/>
    </source>
</evidence>
<evidence type="ECO:0000256" key="8">
    <source>
        <dbReference type="ARBA" id="ARBA00023170"/>
    </source>
</evidence>
<dbReference type="eggNOG" id="COG4206">
    <property type="taxonomic scope" value="Bacteria"/>
</dbReference>
<dbReference type="InterPro" id="IPR023996">
    <property type="entry name" value="TonB-dep_OMP_SusC/RagA"/>
</dbReference>
<dbReference type="Gene3D" id="2.60.40.1120">
    <property type="entry name" value="Carboxypeptidase-like, regulatory domain"/>
    <property type="match status" value="1"/>
</dbReference>
<dbReference type="EMBL" id="ADLV01000015">
    <property type="protein sequence ID" value="EGK02815.1"/>
    <property type="molecule type" value="Genomic_DNA"/>
</dbReference>
<keyword evidence="6 11" id="KW-0798">TonB box</keyword>
<dbReference type="InterPro" id="IPR036942">
    <property type="entry name" value="Beta-barrel_TonB_sf"/>
</dbReference>
<evidence type="ECO:0000256" key="10">
    <source>
        <dbReference type="PROSITE-ProRule" id="PRU01360"/>
    </source>
</evidence>
<evidence type="ECO:0000256" key="3">
    <source>
        <dbReference type="ARBA" id="ARBA00022452"/>
    </source>
</evidence>
<keyword evidence="2 10" id="KW-0813">Transport</keyword>
<dbReference type="STRING" id="742766.HMPREF9455_01065"/>
<evidence type="ECO:0000259" key="13">
    <source>
        <dbReference type="Pfam" id="PF07715"/>
    </source>
</evidence>
<proteinExistence type="inferred from homology"/>
<evidence type="ECO:0000256" key="5">
    <source>
        <dbReference type="ARBA" id="ARBA00022729"/>
    </source>
</evidence>
<dbReference type="InterPro" id="IPR037066">
    <property type="entry name" value="Plug_dom_sf"/>
</dbReference>
<comment type="similarity">
    <text evidence="10 11">Belongs to the TonB-dependent receptor family.</text>
</comment>
<evidence type="ECO:0000259" key="12">
    <source>
        <dbReference type="Pfam" id="PF00593"/>
    </source>
</evidence>
<dbReference type="PANTHER" id="PTHR30069:SF29">
    <property type="entry name" value="HEMOGLOBIN AND HEMOGLOBIN-HAPTOGLOBIN-BINDING PROTEIN 1-RELATED"/>
    <property type="match status" value="1"/>
</dbReference>
<keyword evidence="9 10" id="KW-0998">Cell outer membrane</keyword>
<organism evidence="14 15">
    <name type="scientific">Dysgonomonas gadei ATCC BAA-286</name>
    <dbReference type="NCBI Taxonomy" id="742766"/>
    <lineage>
        <taxon>Bacteria</taxon>
        <taxon>Pseudomonadati</taxon>
        <taxon>Bacteroidota</taxon>
        <taxon>Bacteroidia</taxon>
        <taxon>Bacteroidales</taxon>
        <taxon>Dysgonomonadaceae</taxon>
        <taxon>Dysgonomonas</taxon>
    </lineage>
</organism>
<dbReference type="NCBIfam" id="TIGR04057">
    <property type="entry name" value="SusC_RagA_signa"/>
    <property type="match status" value="1"/>
</dbReference>
<dbReference type="Pfam" id="PF07715">
    <property type="entry name" value="Plug"/>
    <property type="match status" value="1"/>
</dbReference>
<dbReference type="Gene3D" id="2.40.170.20">
    <property type="entry name" value="TonB-dependent receptor, beta-barrel domain"/>
    <property type="match status" value="1"/>
</dbReference>
<dbReference type="SUPFAM" id="SSF49464">
    <property type="entry name" value="Carboxypeptidase regulatory domain-like"/>
    <property type="match status" value="1"/>
</dbReference>
<sequence>MMCKIKRKRINPFGRNVHAFIYLLTFFMMLSGAVYSQTGSKITVKGVVTDATGEPLAGATVSEKGTTNGTMTGVDGDFTLSVASNGTLTVTYVGFHSKEVEVNGQITFKVSLIEDSKVLDEVVVTALGIKRDRKSLGYAMQEVKGDNLTETRDANVANSLAGKIAGVQIKQSGTGVGGSTRIVIRGNNSIAGNNQPLVVVDGVPIDNFSSKTDDYWGNSLADKGSGISDISPDDIESISVLKGPAAAALYGSRAGNGVVMITTKKGTSGKGVGITFNTNLTIDNPMQTPEYQNVYGQGSNGSFDNNQFGSWGPKMDGQTAEMALGKYPYSARDNNLYKDFLRTGSSWTNSLDVSKNSEDMTFRASATRLDNKAVVPNSGMDRTSLTVRTTAKLAKWLSVDFKVNYINQNTKNRIALAADPNNIFYDYLMMPRSIGFSDWEPYRGNDWKRADGKPAAYVLDHGSAPRSPYWSTERNRNSDKRDRYISFAALDFTFTDWLSLKLRTGMDNYNFRYETIRATGNPYWEQGGSYRVQQEGFKELNSDFLFTAKGNAGKFGVLGTFGGNIMYRSTSFTNSWSGELEIPDFYSITNGKAHQAVEASTSRKEINSLYATASLSWDNYLYLDLTGRNDWSSTLPKDNYSYFYPSVGASWVFTQMLENMGHNTGPLTFGKLRASWAQVGNDTDPYMLRDYFTTLYDIKGGIYNVTNKNWIANPDLKNETIESWELGLELRGFDNRLGVDLSYYKKNAKDQILKISVPAATGYQYKMINAGNIQNKGWELALFGTPVKTASGFQWETLLNWSKNENKIVSLSKDTKKQILSDGTGISFLQIVAEEGGSYGDIYGYAYERNKDGSILIGDNGIPVRASEMKKLGNNQPEWMMGWTNTFTYKNLSLSFLIDLNYGGDVYMGSIQTGTRYGNLAMTLDGRDGMVVPGLLANGTANSTSVTAQKYWTEISGITEAFMYDATNARLRELNIGYTFPRSLLTKTPFSGLKVGFVARNLFMIYSKTKGFDPEAGFSNGNTVQGVEFGSMPTMRSLGFNVNVSF</sequence>
<dbReference type="Pfam" id="PF00593">
    <property type="entry name" value="TonB_dep_Rec_b-barrel"/>
    <property type="match status" value="1"/>
</dbReference>
<dbReference type="InterPro" id="IPR039426">
    <property type="entry name" value="TonB-dep_rcpt-like"/>
</dbReference>
<dbReference type="GO" id="GO:0015344">
    <property type="term" value="F:siderophore uptake transmembrane transporter activity"/>
    <property type="evidence" value="ECO:0007669"/>
    <property type="project" value="TreeGrafter"/>
</dbReference>
<feature type="domain" description="TonB-dependent receptor-like beta-barrel" evidence="12">
    <location>
        <begin position="438"/>
        <end position="917"/>
    </location>
</feature>
<keyword evidence="4 10" id="KW-0812">Transmembrane</keyword>
<evidence type="ECO:0008006" key="16">
    <source>
        <dbReference type="Google" id="ProtNLM"/>
    </source>
</evidence>
<evidence type="ECO:0000256" key="7">
    <source>
        <dbReference type="ARBA" id="ARBA00023136"/>
    </source>
</evidence>
<evidence type="ECO:0000256" key="1">
    <source>
        <dbReference type="ARBA" id="ARBA00004571"/>
    </source>
</evidence>
<name>F5IW15_9BACT</name>